<feature type="transmembrane region" description="Helical" evidence="5">
    <location>
        <begin position="146"/>
        <end position="163"/>
    </location>
</feature>
<dbReference type="GO" id="GO:0016020">
    <property type="term" value="C:membrane"/>
    <property type="evidence" value="ECO:0007669"/>
    <property type="project" value="UniProtKB-SubCell"/>
</dbReference>
<feature type="transmembrane region" description="Helical" evidence="5">
    <location>
        <begin position="254"/>
        <end position="276"/>
    </location>
</feature>
<evidence type="ECO:0000256" key="5">
    <source>
        <dbReference type="SAM" id="Phobius"/>
    </source>
</evidence>
<comment type="caution">
    <text evidence="6">The sequence shown here is derived from an EMBL/GenBank/DDBJ whole genome shotgun (WGS) entry which is preliminary data.</text>
</comment>
<comment type="subcellular location">
    <subcellularLocation>
        <location evidence="1">Membrane</location>
        <topology evidence="1">Multi-pass membrane protein</topology>
    </subcellularLocation>
</comment>
<feature type="transmembrane region" description="Helical" evidence="5">
    <location>
        <begin position="34"/>
        <end position="54"/>
    </location>
</feature>
<protein>
    <submittedName>
        <fullName evidence="6">Putative Sulfite exporter TauE/SafE-containing protein 3</fullName>
    </submittedName>
</protein>
<feature type="transmembrane region" description="Helical" evidence="5">
    <location>
        <begin position="226"/>
        <end position="242"/>
    </location>
</feature>
<evidence type="ECO:0000256" key="1">
    <source>
        <dbReference type="ARBA" id="ARBA00004141"/>
    </source>
</evidence>
<keyword evidence="4 5" id="KW-0472">Membrane</keyword>
<evidence type="ECO:0000313" key="7">
    <source>
        <dbReference type="Proteomes" id="UP000747542"/>
    </source>
</evidence>
<reference evidence="6" key="1">
    <citation type="journal article" date="2021" name="Sci. Adv.">
        <title>The American lobster genome reveals insights on longevity, neural, and immune adaptations.</title>
        <authorList>
            <person name="Polinski J.M."/>
            <person name="Zimin A.V."/>
            <person name="Clark K.F."/>
            <person name="Kohn A.B."/>
            <person name="Sadowski N."/>
            <person name="Timp W."/>
            <person name="Ptitsyn A."/>
            <person name="Khanna P."/>
            <person name="Romanova D.Y."/>
            <person name="Williams P."/>
            <person name="Greenwood S.J."/>
            <person name="Moroz L.L."/>
            <person name="Walt D.R."/>
            <person name="Bodnar A.G."/>
        </authorList>
    </citation>
    <scope>NUCLEOTIDE SEQUENCE</scope>
    <source>
        <strain evidence="6">GMGI-L3</strain>
    </source>
</reference>
<keyword evidence="7" id="KW-1185">Reference proteome</keyword>
<feature type="transmembrane region" description="Helical" evidence="5">
    <location>
        <begin position="115"/>
        <end position="134"/>
    </location>
</feature>
<dbReference type="PANTHER" id="PTHR31154:SF4">
    <property type="entry name" value="MEMBRANE TRANSPORTER PROTEIN"/>
    <property type="match status" value="1"/>
</dbReference>
<evidence type="ECO:0000313" key="6">
    <source>
        <dbReference type="EMBL" id="KAG7171442.1"/>
    </source>
</evidence>
<dbReference type="EMBL" id="JAHLQT010012106">
    <property type="protein sequence ID" value="KAG7171442.1"/>
    <property type="molecule type" value="Genomic_DNA"/>
</dbReference>
<dbReference type="AlphaFoldDB" id="A0A8J5N1B5"/>
<keyword evidence="3 5" id="KW-1133">Transmembrane helix</keyword>
<accession>A0A8J5N1B5</accession>
<evidence type="ECO:0000256" key="3">
    <source>
        <dbReference type="ARBA" id="ARBA00022989"/>
    </source>
</evidence>
<organism evidence="6 7">
    <name type="scientific">Homarus americanus</name>
    <name type="common">American lobster</name>
    <dbReference type="NCBI Taxonomy" id="6706"/>
    <lineage>
        <taxon>Eukaryota</taxon>
        <taxon>Metazoa</taxon>
        <taxon>Ecdysozoa</taxon>
        <taxon>Arthropoda</taxon>
        <taxon>Crustacea</taxon>
        <taxon>Multicrustacea</taxon>
        <taxon>Malacostraca</taxon>
        <taxon>Eumalacostraca</taxon>
        <taxon>Eucarida</taxon>
        <taxon>Decapoda</taxon>
        <taxon>Pleocyemata</taxon>
        <taxon>Astacidea</taxon>
        <taxon>Nephropoidea</taxon>
        <taxon>Nephropidae</taxon>
        <taxon>Homarus</taxon>
    </lineage>
</organism>
<evidence type="ECO:0000256" key="4">
    <source>
        <dbReference type="ARBA" id="ARBA00023136"/>
    </source>
</evidence>
<keyword evidence="2 5" id="KW-0812">Transmembrane</keyword>
<gene>
    <name evidence="6" type="ORF">Hamer_G018557</name>
</gene>
<proteinExistence type="predicted"/>
<dbReference type="PANTHER" id="PTHR31154">
    <property type="entry name" value="MEMBRANE TRANSPORTER PROTEIN"/>
    <property type="match status" value="1"/>
</dbReference>
<dbReference type="Pfam" id="PF01925">
    <property type="entry name" value="TauE"/>
    <property type="match status" value="1"/>
</dbReference>
<dbReference type="Proteomes" id="UP000747542">
    <property type="component" value="Unassembled WGS sequence"/>
</dbReference>
<evidence type="ECO:0000256" key="2">
    <source>
        <dbReference type="ARBA" id="ARBA00022692"/>
    </source>
</evidence>
<dbReference type="InterPro" id="IPR002781">
    <property type="entry name" value="TM_pro_TauE-like"/>
</dbReference>
<feature type="transmembrane region" description="Helical" evidence="5">
    <location>
        <begin position="183"/>
        <end position="214"/>
    </location>
</feature>
<sequence>MVGQLKHGETKDEYSDLVNNKGPFSGLSSSKRKLVGWLLPAAIYHFWYWSAMAYRNLFYVYDQYGRRCCGISSDDSRDAGTPRGGLDLSMSLQANGMTAATFSIFFMNVHIERHALLFSLLGSSAGVIFGLEVVDPILTSSMKKMGFVSIFFAFAFALFLINWDHKRRTFNSIPDLNWWKRLLIIAFAFIGGIFTSFSGSGADICMFSLLTLFFKISEKVATPTSVVLMAMTSMVCWWWRFLVTQTMPLESWEYLLVVFPIVTVGAPFGALAGTHFHRMNNGGMWREMVVGELICRVARGLRVSQGDQCVCVLDERLGMKEPLVGKP</sequence>
<name>A0A8J5N1B5_HOMAM</name>